<comment type="caution">
    <text evidence="1">The sequence shown here is derived from an EMBL/GenBank/DDBJ whole genome shotgun (WGS) entry which is preliminary data.</text>
</comment>
<accession>A0A4Y3WMV2</accession>
<proteinExistence type="predicted"/>
<protein>
    <submittedName>
        <fullName evidence="1">Uncharacterized protein</fullName>
    </submittedName>
</protein>
<dbReference type="AlphaFoldDB" id="A0A4Y3WMV2"/>
<dbReference type="Proteomes" id="UP000320338">
    <property type="component" value="Unassembled WGS sequence"/>
</dbReference>
<keyword evidence="2" id="KW-1185">Reference proteome</keyword>
<gene>
    <name evidence="1" type="ORF">PHY01_09390</name>
</gene>
<evidence type="ECO:0000313" key="1">
    <source>
        <dbReference type="EMBL" id="GEC18656.1"/>
    </source>
</evidence>
<organism evidence="1 2">
    <name type="scientific">Pseudonocardia hydrocarbonoxydans</name>
    <dbReference type="NCBI Taxonomy" id="76726"/>
    <lineage>
        <taxon>Bacteria</taxon>
        <taxon>Bacillati</taxon>
        <taxon>Actinomycetota</taxon>
        <taxon>Actinomycetes</taxon>
        <taxon>Pseudonocardiales</taxon>
        <taxon>Pseudonocardiaceae</taxon>
        <taxon>Pseudonocardia</taxon>
    </lineage>
</organism>
<sequence>MARYRSQSMRVLDTIRRDGMLFFHRGFPRGNDRRLWTARHGSSLPRHATWIRS</sequence>
<dbReference type="EMBL" id="BJNG01000006">
    <property type="protein sequence ID" value="GEC18656.1"/>
    <property type="molecule type" value="Genomic_DNA"/>
</dbReference>
<reference evidence="1 2" key="1">
    <citation type="submission" date="2019-06" db="EMBL/GenBank/DDBJ databases">
        <title>Whole genome shotgun sequence of Pseudonocardia hydrocarbonoxydans NBRC 14498.</title>
        <authorList>
            <person name="Hosoyama A."/>
            <person name="Uohara A."/>
            <person name="Ohji S."/>
            <person name="Ichikawa N."/>
        </authorList>
    </citation>
    <scope>NUCLEOTIDE SEQUENCE [LARGE SCALE GENOMIC DNA]</scope>
    <source>
        <strain evidence="1 2">NBRC 14498</strain>
    </source>
</reference>
<name>A0A4Y3WMV2_9PSEU</name>
<evidence type="ECO:0000313" key="2">
    <source>
        <dbReference type="Proteomes" id="UP000320338"/>
    </source>
</evidence>